<proteinExistence type="predicted"/>
<evidence type="ECO:0000313" key="3">
    <source>
        <dbReference type="Proteomes" id="UP000038010"/>
    </source>
</evidence>
<gene>
    <name evidence="2" type="ORF">AB675_419</name>
</gene>
<keyword evidence="3" id="KW-1185">Reference proteome</keyword>
<dbReference type="RefSeq" id="XP_018005774.1">
    <property type="nucleotide sequence ID" value="XM_018144321.1"/>
</dbReference>
<feature type="region of interest" description="Disordered" evidence="1">
    <location>
        <begin position="148"/>
        <end position="172"/>
    </location>
</feature>
<feature type="compositionally biased region" description="Basic and acidic residues" evidence="1">
    <location>
        <begin position="536"/>
        <end position="550"/>
    </location>
</feature>
<dbReference type="Proteomes" id="UP000038010">
    <property type="component" value="Unassembled WGS sequence"/>
</dbReference>
<dbReference type="AlphaFoldDB" id="A0A0N0NS39"/>
<feature type="compositionally biased region" description="Basic and acidic residues" evidence="1">
    <location>
        <begin position="507"/>
        <end position="520"/>
    </location>
</feature>
<feature type="region of interest" description="Disordered" evidence="1">
    <location>
        <begin position="351"/>
        <end position="387"/>
    </location>
</feature>
<accession>A0A0N0NS39</accession>
<comment type="caution">
    <text evidence="2">The sequence shown here is derived from an EMBL/GenBank/DDBJ whole genome shotgun (WGS) entry which is preliminary data.</text>
</comment>
<dbReference type="EMBL" id="LFJN01000001">
    <property type="protein sequence ID" value="KPI45811.1"/>
    <property type="molecule type" value="Genomic_DNA"/>
</dbReference>
<evidence type="ECO:0000313" key="2">
    <source>
        <dbReference type="EMBL" id="KPI45811.1"/>
    </source>
</evidence>
<feature type="region of interest" description="Disordered" evidence="1">
    <location>
        <begin position="432"/>
        <end position="573"/>
    </location>
</feature>
<feature type="region of interest" description="Disordered" evidence="1">
    <location>
        <begin position="236"/>
        <end position="261"/>
    </location>
</feature>
<dbReference type="VEuPathDB" id="FungiDB:AB675_419"/>
<feature type="compositionally biased region" description="Basic and acidic residues" evidence="1">
    <location>
        <begin position="238"/>
        <end position="247"/>
    </location>
</feature>
<feature type="compositionally biased region" description="Polar residues" evidence="1">
    <location>
        <begin position="206"/>
        <end position="222"/>
    </location>
</feature>
<feature type="compositionally biased region" description="Basic and acidic residues" evidence="1">
    <location>
        <begin position="457"/>
        <end position="466"/>
    </location>
</feature>
<organism evidence="2 3">
    <name type="scientific">Cyphellophora attinorum</name>
    <dbReference type="NCBI Taxonomy" id="1664694"/>
    <lineage>
        <taxon>Eukaryota</taxon>
        <taxon>Fungi</taxon>
        <taxon>Dikarya</taxon>
        <taxon>Ascomycota</taxon>
        <taxon>Pezizomycotina</taxon>
        <taxon>Eurotiomycetes</taxon>
        <taxon>Chaetothyriomycetidae</taxon>
        <taxon>Chaetothyriales</taxon>
        <taxon>Cyphellophoraceae</taxon>
        <taxon>Cyphellophora</taxon>
    </lineage>
</organism>
<feature type="compositionally biased region" description="Polar residues" evidence="1">
    <location>
        <begin position="148"/>
        <end position="165"/>
    </location>
</feature>
<feature type="region of interest" description="Disordered" evidence="1">
    <location>
        <begin position="323"/>
        <end position="342"/>
    </location>
</feature>
<reference evidence="2 3" key="1">
    <citation type="submission" date="2015-06" db="EMBL/GenBank/DDBJ databases">
        <title>Draft genome of the ant-associated black yeast Phialophora attae CBS 131958.</title>
        <authorList>
            <person name="Moreno L.F."/>
            <person name="Stielow B.J."/>
            <person name="de Hoog S."/>
            <person name="Vicente V.A."/>
            <person name="Weiss V.A."/>
            <person name="de Vries M."/>
            <person name="Cruz L.M."/>
            <person name="Souza E.M."/>
        </authorList>
    </citation>
    <scope>NUCLEOTIDE SEQUENCE [LARGE SCALE GENOMIC DNA]</scope>
    <source>
        <strain evidence="2 3">CBS 131958</strain>
    </source>
</reference>
<name>A0A0N0NS39_9EURO</name>
<dbReference type="GeneID" id="28736190"/>
<sequence>MINWSKFADPHNNESAHFSDLIYPPDQTNVRAVGTFDHVGRLLNSDLLGNAGDRRFAISQDSAIRHSYDFYTSKLDQIQGAIDTLDRYIEAHGPVGCDATMSAPPTDYIRRDVVGMGPVPAVLDRLPDFRISPAPILRPAAMQSPAYTSLASPSTASTVGSQRSSHISRASTSLTSISSTRVSIADLLNAPPEAKTPAEDVLSPDLSHSSMTSHRPSQALVDSTLDNIRSARGIIRPHSGESREKRLSSLPVVSHHDADRSPVLKGRSFRAARMRRYSKTRERKEAMSDPLPVAVLDRVPKPSTLIHTQVDGRSNTDLGQWYDGMPRRRSPSHDANAPSRSQQALLMAGQISGADDRDTQSDAGPVRGRRHSPMSSRGLTIDVDLSSDPSADAYAYNLEKGDVNPSRHTAYGYIAGDARPSFTSIYGTGAAAARQKLRGRPRERSKGSSGKSGSRQTARDTRKNAETDDSYLPSSSPADDSGPSKESALERSAGVKRSRSVASSPDLRADRKLLSAELVKRWTQTTVPESSADHPSPLDELLRDPESDHASRHKRRKVNPKSGLTSSAGFEDLDDRERAELAAAQALVAKWHTPSSSS</sequence>
<feature type="region of interest" description="Disordered" evidence="1">
    <location>
        <begin position="193"/>
        <end position="222"/>
    </location>
</feature>
<protein>
    <submittedName>
        <fullName evidence="2">Uncharacterized protein</fullName>
    </submittedName>
</protein>
<evidence type="ECO:0000256" key="1">
    <source>
        <dbReference type="SAM" id="MobiDB-lite"/>
    </source>
</evidence>